<dbReference type="InterPro" id="IPR033954">
    <property type="entry name" value="DiS-bond_Isoase_DsbC/G"/>
</dbReference>
<dbReference type="GO" id="GO:0042597">
    <property type="term" value="C:periplasmic space"/>
    <property type="evidence" value="ECO:0007669"/>
    <property type="project" value="UniProtKB-SubCell"/>
</dbReference>
<dbReference type="Gene3D" id="3.10.450.70">
    <property type="entry name" value="Disulphide bond isomerase, DsbC/G, N-terminal"/>
    <property type="match status" value="1"/>
</dbReference>
<name>D9PJB0_9ZZZZ</name>
<dbReference type="InterPro" id="IPR018950">
    <property type="entry name" value="DiS-bond_isomerase_DsbC/G_N"/>
</dbReference>
<keyword evidence="9" id="KW-0413">Isomerase</keyword>
<dbReference type="SUPFAM" id="SSF52833">
    <property type="entry name" value="Thioredoxin-like"/>
    <property type="match status" value="1"/>
</dbReference>
<evidence type="ECO:0000256" key="1">
    <source>
        <dbReference type="ARBA" id="ARBA00004418"/>
    </source>
</evidence>
<evidence type="ECO:0000313" key="9">
    <source>
        <dbReference type="EMBL" id="EFK96358.1"/>
    </source>
</evidence>
<feature type="domain" description="Disulphide bond isomerase DsbC/G N-terminal" evidence="7">
    <location>
        <begin position="3"/>
        <end position="57"/>
    </location>
</feature>
<accession>D9PJB0</accession>
<dbReference type="GO" id="GO:0003756">
    <property type="term" value="F:protein disulfide isomerase activity"/>
    <property type="evidence" value="ECO:0007669"/>
    <property type="project" value="UniProtKB-EC"/>
</dbReference>
<feature type="domain" description="Thioredoxin-like fold" evidence="8">
    <location>
        <begin position="85"/>
        <end position="205"/>
    </location>
</feature>
<dbReference type="SUPFAM" id="SSF54423">
    <property type="entry name" value="DsbC/DsbG N-terminal domain-like"/>
    <property type="match status" value="1"/>
</dbReference>
<dbReference type="Pfam" id="PF13098">
    <property type="entry name" value="Thioredoxin_2"/>
    <property type="match status" value="1"/>
</dbReference>
<evidence type="ECO:0000256" key="4">
    <source>
        <dbReference type="ARBA" id="ARBA00022764"/>
    </source>
</evidence>
<keyword evidence="4" id="KW-0574">Periplasm</keyword>
<dbReference type="InterPro" id="IPR009094">
    <property type="entry name" value="DiS-bond_isomerase_DsbC/G_N_sf"/>
</dbReference>
<evidence type="ECO:0000256" key="5">
    <source>
        <dbReference type="ARBA" id="ARBA00023157"/>
    </source>
</evidence>
<keyword evidence="3" id="KW-0732">Signal</keyword>
<protein>
    <submittedName>
        <fullName evidence="9">Protein disulfide-isomerase</fullName>
        <ecNumber evidence="9">5.3.4.1</ecNumber>
    </submittedName>
</protein>
<dbReference type="Pfam" id="PF10411">
    <property type="entry name" value="DsbC_N"/>
    <property type="match status" value="1"/>
</dbReference>
<reference evidence="9" key="2">
    <citation type="journal article" date="2011" name="Microb. Ecol.">
        <title>Taxonomic and Functional Metagenomic Profiling of the Microbial Community in the Anoxic Sediment of a Sub-saline Shallow Lake (Laguna de Carrizo, Central Spain).</title>
        <authorList>
            <person name="Ferrer M."/>
            <person name="Guazzaroni M.E."/>
            <person name="Richter M."/>
            <person name="Garcia-Salamanca A."/>
            <person name="Yarza P."/>
            <person name="Suarez-Suarez A."/>
            <person name="Solano J."/>
            <person name="Alcaide M."/>
            <person name="van Dillewijn P."/>
            <person name="Molina-Henares M.A."/>
            <person name="Lopez-Cortes N."/>
            <person name="Al-Ramahi Y."/>
            <person name="Guerrero C."/>
            <person name="Acosta A."/>
            <person name="de Eugenio L.I."/>
            <person name="Martinez V."/>
            <person name="Marques S."/>
            <person name="Rojo F."/>
            <person name="Santero E."/>
            <person name="Genilloud O."/>
            <person name="Perez-Perez J."/>
            <person name="Rossello-Mora R."/>
            <person name="Ramos J.L."/>
        </authorList>
    </citation>
    <scope>NUCLEOTIDE SEQUENCE</scope>
</reference>
<dbReference type="EC" id="5.3.4.1" evidence="9"/>
<dbReference type="Gene3D" id="3.40.30.10">
    <property type="entry name" value="Glutaredoxin"/>
    <property type="match status" value="1"/>
</dbReference>
<sequence>MAPDVKILEIRPIPLKGLWEIAVESKGQKVITYVDFSKKYLISGALVDIKTKANLTQERFNEINKISKMDVSQIPLDDAIIMGEKDAKLRVIVFTDPDCPYCEKLHQEIKKVIEKRKDIAFVIKMYTLPYHEGADVKAKAIICEKSLALLDDAFAKKQLPAPKCDTKAIEENIKLAEKLGIRGTPTLILPSGNIVPGYKDAESLIGLIDKQNVNSLSHFSQSSFHLTIVFLCAGFSLHK</sequence>
<comment type="subcellular location">
    <subcellularLocation>
        <location evidence="1">Periplasm</location>
    </subcellularLocation>
</comment>
<keyword evidence="6" id="KW-0676">Redox-active center</keyword>
<keyword evidence="5" id="KW-1015">Disulfide bond</keyword>
<dbReference type="PANTHER" id="PTHR35272:SF3">
    <property type="entry name" value="THIOL:DISULFIDE INTERCHANGE PROTEIN DSBC"/>
    <property type="match status" value="1"/>
</dbReference>
<evidence type="ECO:0000256" key="2">
    <source>
        <dbReference type="ARBA" id="ARBA00009813"/>
    </source>
</evidence>
<dbReference type="InterPro" id="IPR051470">
    <property type="entry name" value="Thiol:disulfide_interchange"/>
</dbReference>
<dbReference type="AlphaFoldDB" id="D9PJB0"/>
<dbReference type="EMBL" id="ADZX01000507">
    <property type="protein sequence ID" value="EFK96358.1"/>
    <property type="molecule type" value="Genomic_DNA"/>
</dbReference>
<reference evidence="9" key="1">
    <citation type="submission" date="2010-07" db="EMBL/GenBank/DDBJ databases">
        <authorList>
            <consortium name="CONSOLIDER consortium CSD2007-00005"/>
            <person name="Guazzaroni M.-E."/>
            <person name="Richter M."/>
            <person name="Garcia-Salamanca A."/>
            <person name="Yarza P."/>
            <person name="Ferrer M."/>
        </authorList>
    </citation>
    <scope>NUCLEOTIDE SEQUENCE</scope>
</reference>
<gene>
    <name evidence="9" type="primary">dsbC</name>
    <name evidence="9" type="ORF">LDC_1619</name>
</gene>
<comment type="similarity">
    <text evidence="2">Belongs to the thioredoxin family. DsbC subfamily.</text>
</comment>
<evidence type="ECO:0000259" key="7">
    <source>
        <dbReference type="Pfam" id="PF10411"/>
    </source>
</evidence>
<organism evidence="9">
    <name type="scientific">sediment metagenome</name>
    <dbReference type="NCBI Taxonomy" id="749907"/>
    <lineage>
        <taxon>unclassified sequences</taxon>
        <taxon>metagenomes</taxon>
        <taxon>ecological metagenomes</taxon>
    </lineage>
</organism>
<dbReference type="PANTHER" id="PTHR35272">
    <property type="entry name" value="THIOL:DISULFIDE INTERCHANGE PROTEIN DSBC-RELATED"/>
    <property type="match status" value="1"/>
</dbReference>
<dbReference type="CDD" id="cd03020">
    <property type="entry name" value="DsbA_DsbC_DsbG"/>
    <property type="match status" value="1"/>
</dbReference>
<evidence type="ECO:0000256" key="6">
    <source>
        <dbReference type="ARBA" id="ARBA00023284"/>
    </source>
</evidence>
<comment type="caution">
    <text evidence="9">The sequence shown here is derived from an EMBL/GenBank/DDBJ whole genome shotgun (WGS) entry which is preliminary data.</text>
</comment>
<proteinExistence type="inferred from homology"/>
<evidence type="ECO:0000259" key="8">
    <source>
        <dbReference type="Pfam" id="PF13098"/>
    </source>
</evidence>
<dbReference type="InterPro" id="IPR036249">
    <property type="entry name" value="Thioredoxin-like_sf"/>
</dbReference>
<dbReference type="InterPro" id="IPR012336">
    <property type="entry name" value="Thioredoxin-like_fold"/>
</dbReference>
<evidence type="ECO:0000256" key="3">
    <source>
        <dbReference type="ARBA" id="ARBA00022729"/>
    </source>
</evidence>